<organism evidence="2 3">
    <name type="scientific">Kwoniella newhampshirensis</name>
    <dbReference type="NCBI Taxonomy" id="1651941"/>
    <lineage>
        <taxon>Eukaryota</taxon>
        <taxon>Fungi</taxon>
        <taxon>Dikarya</taxon>
        <taxon>Basidiomycota</taxon>
        <taxon>Agaricomycotina</taxon>
        <taxon>Tremellomycetes</taxon>
        <taxon>Tremellales</taxon>
        <taxon>Cryptococcaceae</taxon>
        <taxon>Kwoniella</taxon>
    </lineage>
</organism>
<dbReference type="AlphaFoldDB" id="A0AAW0Z0D9"/>
<dbReference type="RefSeq" id="XP_066804055.1">
    <property type="nucleotide sequence ID" value="XM_066945366.1"/>
</dbReference>
<dbReference type="GeneID" id="92179508"/>
<feature type="compositionally biased region" description="Basic and acidic residues" evidence="1">
    <location>
        <begin position="64"/>
        <end position="98"/>
    </location>
</feature>
<feature type="compositionally biased region" description="Acidic residues" evidence="1">
    <location>
        <begin position="99"/>
        <end position="124"/>
    </location>
</feature>
<dbReference type="Proteomes" id="UP001388673">
    <property type="component" value="Unassembled WGS sequence"/>
</dbReference>
<keyword evidence="3" id="KW-1185">Reference proteome</keyword>
<dbReference type="EMBL" id="JBCAWK010000004">
    <property type="protein sequence ID" value="KAK8861430.1"/>
    <property type="molecule type" value="Genomic_DNA"/>
</dbReference>
<name>A0AAW0Z0D9_9TREE</name>
<accession>A0AAW0Z0D9</accession>
<proteinExistence type="predicted"/>
<sequence>MDRQLKSPLLIETIGKPTKLSSKDTFAHLQNFLSSLPACPSRTQLERLTDALGVEIGSILPAEGERREAERVAARSEARAERRRLREIEEEERKKEEMDGMVEDLEEDDVGEGEQEEQGGDGELENGAVEIEGEEQMDDRGDVEYGDVVDEDEDEPDNEDTKMEEDDD</sequence>
<protein>
    <submittedName>
        <fullName evidence="2">Uncharacterized protein</fullName>
    </submittedName>
</protein>
<evidence type="ECO:0000313" key="2">
    <source>
        <dbReference type="EMBL" id="KAK8861430.1"/>
    </source>
</evidence>
<evidence type="ECO:0000313" key="3">
    <source>
        <dbReference type="Proteomes" id="UP001388673"/>
    </source>
</evidence>
<evidence type="ECO:0000256" key="1">
    <source>
        <dbReference type="SAM" id="MobiDB-lite"/>
    </source>
</evidence>
<reference evidence="2 3" key="1">
    <citation type="journal article" date="2024" name="bioRxiv">
        <title>Comparative genomics of Cryptococcus and Kwoniella reveals pathogenesis evolution and contrasting karyotype dynamics via intercentromeric recombination or chromosome fusion.</title>
        <authorList>
            <person name="Coelho M.A."/>
            <person name="David-Palma M."/>
            <person name="Shea T."/>
            <person name="Bowers K."/>
            <person name="McGinley-Smith S."/>
            <person name="Mohammad A.W."/>
            <person name="Gnirke A."/>
            <person name="Yurkov A.M."/>
            <person name="Nowrousian M."/>
            <person name="Sun S."/>
            <person name="Cuomo C.A."/>
            <person name="Heitman J."/>
        </authorList>
    </citation>
    <scope>NUCLEOTIDE SEQUENCE [LARGE SCALE GENOMIC DNA]</scope>
    <source>
        <strain evidence="2 3">CBS 13917</strain>
    </source>
</reference>
<feature type="region of interest" description="Disordered" evidence="1">
    <location>
        <begin position="64"/>
        <end position="168"/>
    </location>
</feature>
<dbReference type="KEGG" id="kne:92179508"/>
<gene>
    <name evidence="2" type="ORF">IAR55_002249</name>
</gene>
<comment type="caution">
    <text evidence="2">The sequence shown here is derived from an EMBL/GenBank/DDBJ whole genome shotgun (WGS) entry which is preliminary data.</text>
</comment>
<feature type="compositionally biased region" description="Acidic residues" evidence="1">
    <location>
        <begin position="144"/>
        <end position="168"/>
    </location>
</feature>